<dbReference type="InterPro" id="IPR013083">
    <property type="entry name" value="Znf_RING/FYVE/PHD"/>
</dbReference>
<sequence length="862" mass="99317">MFIINEERTKNGRGAKKVTANDGINNETLSEMDYPYLNEKPNVGRRTEKGRRHAGHAELKKHLSKDAYLSKNVIVDGKIGKREKNRLICETSIDSISANVSYSLNRKNRWNTISPISLNSNALSSMSDNVTVAVVEQMNTIPDIGCNNDKTKKHLIEGCVTEVTILNEDGSLTKKIAHSACGANLSSLLKNNEKNGSETSDLDINEFDDSNDSIKTKALVRYHINTSYKNTDHSIGKHFKKQQKVLKATQKMVKKNKKLSKKFKLDEVGVMSNDEEVNVIGELCSTARPIASTFSLADFIKESAPVMVDIKPIEIIDEISTLDDNKIKPKELLTLPNELNNSTLFDEIDIDISKWNKFNFIDEVDKMIQDKLYTMEWMDEGKTRLRVDFSNVLQDMPSSHKKMKLMVIITKLQNKENTLRVLFNASFKIYKVIKYQKVKNIIEKNIFDAITNIGSIKDFLDACVIAGRRWIDIDDKETMKENSNKEIINWDEYDNIYNSEQLSQNVKPFSEYQLCEILTNKYVYGNDEAFETLEKKIIDDENFDSDRFSDFDTGYDDDFEKIQFDECSDNDIENKKEIVAFLKSCTICKASLSLDNAFFLNECGHNFCRECIKKTLHNQIRSSVTPLECPTCQTEIPITFLPLIFPLPLVSFYINLQYVKQMEIEGANITNCKKCKAVASIDSINEFNNVNCQKCGIHWCILCNEAPHFPLSCKQNIEWKEKFNKQSENMKNINMNNIDNTNVISQKFFITAKEAHDLRFNRQQSAKIDRAWKKLRTEYSDKTFLQSRKTLLHLVEYGFAWLYMNRNNKPDNYIKIKNILSGFLIELNNVDEAILNNGKGNWEQTIHKIKQNIDKILNEFRN</sequence>
<evidence type="ECO:0000256" key="3">
    <source>
        <dbReference type="ARBA" id="ARBA00022786"/>
    </source>
</evidence>
<dbReference type="Pfam" id="PF01485">
    <property type="entry name" value="IBR"/>
    <property type="match status" value="1"/>
</dbReference>
<dbReference type="InterPro" id="IPR017907">
    <property type="entry name" value="Znf_RING_CS"/>
</dbReference>
<evidence type="ECO:0000313" key="8">
    <source>
        <dbReference type="Proteomes" id="UP000035682"/>
    </source>
</evidence>
<protein>
    <submittedName>
        <fullName evidence="7">Zinc finger, RING-type domain and Zinc finger, C6HC-type domain and Zinc finger, RING/FYVE/PHD-type domain-containing protein</fullName>
    </submittedName>
</protein>
<keyword evidence="2 5" id="KW-0863">Zinc-finger</keyword>
<evidence type="ECO:0000256" key="5">
    <source>
        <dbReference type="PROSITE-ProRule" id="PRU00175"/>
    </source>
</evidence>
<evidence type="ECO:0000256" key="4">
    <source>
        <dbReference type="ARBA" id="ARBA00022833"/>
    </source>
</evidence>
<dbReference type="CDD" id="cd20335">
    <property type="entry name" value="BRcat_RBR"/>
    <property type="match status" value="1"/>
</dbReference>
<evidence type="ECO:0000256" key="1">
    <source>
        <dbReference type="ARBA" id="ARBA00022723"/>
    </source>
</evidence>
<dbReference type="SUPFAM" id="SSF57850">
    <property type="entry name" value="RING/U-box"/>
    <property type="match status" value="2"/>
</dbReference>
<evidence type="ECO:0000313" key="10">
    <source>
        <dbReference type="WormBase" id="SRAE_1000090500"/>
    </source>
</evidence>
<evidence type="ECO:0000256" key="2">
    <source>
        <dbReference type="ARBA" id="ARBA00022771"/>
    </source>
</evidence>
<dbReference type="InterPro" id="IPR001841">
    <property type="entry name" value="Znf_RING"/>
</dbReference>
<proteinExistence type="predicted"/>
<feature type="domain" description="RING-type" evidence="6">
    <location>
        <begin position="585"/>
        <end position="633"/>
    </location>
</feature>
<dbReference type="WBParaSite" id="SRAE_1000090500.1">
    <property type="protein sequence ID" value="SRAE_1000090500.1"/>
    <property type="gene ID" value="WBGene00257505"/>
</dbReference>
<dbReference type="Proteomes" id="UP000035682">
    <property type="component" value="Unplaced"/>
</dbReference>
<evidence type="ECO:0000313" key="7">
    <source>
        <dbReference type="EMBL" id="CEF62635.1"/>
    </source>
</evidence>
<dbReference type="Pfam" id="PF13445">
    <property type="entry name" value="zf-RING_UBOX"/>
    <property type="match status" value="1"/>
</dbReference>
<dbReference type="WormBase" id="SRAE_1000090500">
    <property type="protein sequence ID" value="SRP08706"/>
    <property type="gene ID" value="WBGene00257505"/>
</dbReference>
<accession>A0A090KYP7</accession>
<organism evidence="7">
    <name type="scientific">Strongyloides ratti</name>
    <name type="common">Parasitic roundworm</name>
    <dbReference type="NCBI Taxonomy" id="34506"/>
    <lineage>
        <taxon>Eukaryota</taxon>
        <taxon>Metazoa</taxon>
        <taxon>Ecdysozoa</taxon>
        <taxon>Nematoda</taxon>
        <taxon>Chromadorea</taxon>
        <taxon>Rhabditida</taxon>
        <taxon>Tylenchina</taxon>
        <taxon>Panagrolaimomorpha</taxon>
        <taxon>Strongyloidoidea</taxon>
        <taxon>Strongyloididae</taxon>
        <taxon>Strongyloides</taxon>
    </lineage>
</organism>
<dbReference type="GO" id="GO:0008270">
    <property type="term" value="F:zinc ion binding"/>
    <property type="evidence" value="ECO:0007669"/>
    <property type="project" value="UniProtKB-KW"/>
</dbReference>
<dbReference type="Gene3D" id="3.30.40.10">
    <property type="entry name" value="Zinc/RING finger domain, C3HC4 (zinc finger)"/>
    <property type="match status" value="1"/>
</dbReference>
<dbReference type="RefSeq" id="XP_024501837.1">
    <property type="nucleotide sequence ID" value="XM_024647794.1"/>
</dbReference>
<keyword evidence="3" id="KW-0833">Ubl conjugation pathway</keyword>
<reference evidence="9" key="2">
    <citation type="submission" date="2020-12" db="UniProtKB">
        <authorList>
            <consortium name="WormBaseParasite"/>
        </authorList>
    </citation>
    <scope>IDENTIFICATION</scope>
</reference>
<evidence type="ECO:0000313" key="9">
    <source>
        <dbReference type="WBParaSite" id="SRAE_1000090500.1"/>
    </source>
</evidence>
<gene>
    <name evidence="7 9 10" type="ORF">SRAE_1000090500</name>
</gene>
<dbReference type="AlphaFoldDB" id="A0A090KYP7"/>
<dbReference type="OMA" id="LICETSI"/>
<dbReference type="SMART" id="SM00184">
    <property type="entry name" value="RING"/>
    <property type="match status" value="1"/>
</dbReference>
<name>A0A090KYP7_STRRB</name>
<dbReference type="PROSITE" id="PS00518">
    <property type="entry name" value="ZF_RING_1"/>
    <property type="match status" value="1"/>
</dbReference>
<dbReference type="PANTHER" id="PTHR31063:SF4">
    <property type="entry name" value="IBR DOMAIN-CONTAINING PROTEIN"/>
    <property type="match status" value="1"/>
</dbReference>
<evidence type="ECO:0000259" key="6">
    <source>
        <dbReference type="PROSITE" id="PS50089"/>
    </source>
</evidence>
<keyword evidence="1" id="KW-0479">Metal-binding</keyword>
<keyword evidence="4" id="KW-0862">Zinc</keyword>
<keyword evidence="8" id="KW-1185">Reference proteome</keyword>
<dbReference type="EMBL" id="LN609528">
    <property type="protein sequence ID" value="CEF62635.1"/>
    <property type="molecule type" value="Genomic_DNA"/>
</dbReference>
<dbReference type="InterPro" id="IPR002867">
    <property type="entry name" value="IBR_dom"/>
</dbReference>
<reference evidence="7 8" key="1">
    <citation type="submission" date="2014-09" db="EMBL/GenBank/DDBJ databases">
        <authorList>
            <person name="Martin A.A."/>
        </authorList>
    </citation>
    <scope>NUCLEOTIDE SEQUENCE</scope>
    <source>
        <strain evidence="8">ED321</strain>
        <strain evidence="7">ED321 Heterogonic</strain>
    </source>
</reference>
<dbReference type="GeneID" id="36375000"/>
<dbReference type="PROSITE" id="PS50089">
    <property type="entry name" value="ZF_RING_2"/>
    <property type="match status" value="1"/>
</dbReference>
<dbReference type="CTD" id="36375000"/>
<dbReference type="PANTHER" id="PTHR31063">
    <property type="entry name" value="PROTEIN CBG08668"/>
    <property type="match status" value="1"/>
</dbReference>
<dbReference type="InterPro" id="IPR027370">
    <property type="entry name" value="Znf-RING_euk"/>
</dbReference>
<dbReference type="OrthoDB" id="5786205at2759"/>